<dbReference type="InterPro" id="IPR035412">
    <property type="entry name" value="Terminase_L_N"/>
</dbReference>
<dbReference type="InterPro" id="IPR035413">
    <property type="entry name" value="Terminase_L_C"/>
</dbReference>
<evidence type="ECO:0000313" key="3">
    <source>
        <dbReference type="EMBL" id="CAB4137450.1"/>
    </source>
</evidence>
<dbReference type="PANTHER" id="PTHR39184">
    <property type="match status" value="1"/>
</dbReference>
<proteinExistence type="predicted"/>
<dbReference type="PANTHER" id="PTHR39184:SF1">
    <property type="entry name" value="PBSX PHAGE TERMINASE LARGE SUBUNIT"/>
    <property type="match status" value="1"/>
</dbReference>
<sequence>MKIQTTRVFQDLITTDKRICCFQGSSRASKTYNILIYWVYVLLQEENKVLSIVRKTLPALKGSVLRDLKQILIDFGVYDADKWHSVDGYYELGTNMIEWFSVDDETKLRGRKRDYLFINEATEVSYDEYIQLVLRTSGRIILDFNPSLWKSWIYDLENEPDVFYTIVTYKDNPFLEQSLIDEIEKLQYRDAAIWKVFGEGQRGTPTRVVFNHQQYYSELPPSAKLLGYGVDIGYNDPNTLVAVYKDGDSIYCKELLYLRNTTISDFIYKIKDLKINLTDDFIVDSAAPQAISEMSRAGINAKPVKKDTILSGIDQIKRSNFFIDAHSKNLIDEVNSYVWKIDKNGNILDEPEDKNNHILDAIRYVLQMKSMRNTGVFIY</sequence>
<feature type="domain" description="Phage terminase large subunit C-terminal" evidence="2">
    <location>
        <begin position="261"/>
        <end position="367"/>
    </location>
</feature>
<protein>
    <submittedName>
        <fullName evidence="3">XtmB Phage terminase large subunit</fullName>
    </submittedName>
</protein>
<reference evidence="3" key="1">
    <citation type="submission" date="2020-04" db="EMBL/GenBank/DDBJ databases">
        <authorList>
            <person name="Chiriac C."/>
            <person name="Salcher M."/>
            <person name="Ghai R."/>
            <person name="Kavagutti S V."/>
        </authorList>
    </citation>
    <scope>NUCLEOTIDE SEQUENCE</scope>
</reference>
<dbReference type="Gene3D" id="3.30.420.280">
    <property type="match status" value="1"/>
</dbReference>
<dbReference type="InterPro" id="IPR027417">
    <property type="entry name" value="P-loop_NTPase"/>
</dbReference>
<evidence type="ECO:0000259" key="1">
    <source>
        <dbReference type="Pfam" id="PF04466"/>
    </source>
</evidence>
<name>A0A6J5LXH5_9CAUD</name>
<dbReference type="InterPro" id="IPR052380">
    <property type="entry name" value="Viral_DNA_packaging_terminase"/>
</dbReference>
<dbReference type="Pfam" id="PF04466">
    <property type="entry name" value="Terminase_3"/>
    <property type="match status" value="1"/>
</dbReference>
<dbReference type="Pfam" id="PF17288">
    <property type="entry name" value="Terminase_3C"/>
    <property type="match status" value="1"/>
</dbReference>
<dbReference type="Gene3D" id="3.40.50.300">
    <property type="entry name" value="P-loop containing nucleotide triphosphate hydrolases"/>
    <property type="match status" value="1"/>
</dbReference>
<feature type="domain" description="Phage terminase large subunit N-terminal" evidence="1">
    <location>
        <begin position="19"/>
        <end position="200"/>
    </location>
</feature>
<evidence type="ECO:0000259" key="2">
    <source>
        <dbReference type="Pfam" id="PF17288"/>
    </source>
</evidence>
<gene>
    <name evidence="3" type="ORF">UFOVP323_27</name>
</gene>
<dbReference type="EMBL" id="LR796332">
    <property type="protein sequence ID" value="CAB4137450.1"/>
    <property type="molecule type" value="Genomic_DNA"/>
</dbReference>
<organism evidence="3">
    <name type="scientific">uncultured Caudovirales phage</name>
    <dbReference type="NCBI Taxonomy" id="2100421"/>
    <lineage>
        <taxon>Viruses</taxon>
        <taxon>Duplodnaviria</taxon>
        <taxon>Heunggongvirae</taxon>
        <taxon>Uroviricota</taxon>
        <taxon>Caudoviricetes</taxon>
        <taxon>Peduoviridae</taxon>
        <taxon>Maltschvirus</taxon>
        <taxon>Maltschvirus maltsch</taxon>
    </lineage>
</organism>
<accession>A0A6J5LXH5</accession>